<dbReference type="SUPFAM" id="SSF69279">
    <property type="entry name" value="Phage tail proteins"/>
    <property type="match status" value="1"/>
</dbReference>
<dbReference type="EMBL" id="CP095338">
    <property type="protein sequence ID" value="XAG22425.1"/>
    <property type="molecule type" value="Genomic_DNA"/>
</dbReference>
<dbReference type="AlphaFoldDB" id="A0AAU6SR40"/>
<name>A0AAU6SR40_UNCXX</name>
<proteinExistence type="predicted"/>
<reference evidence="1" key="1">
    <citation type="submission" date="2022-03" db="EMBL/GenBank/DDBJ databases">
        <title>Sea Food Isolates.</title>
        <authorList>
            <person name="Li c."/>
        </authorList>
    </citation>
    <scope>NUCLEOTIDE SEQUENCE</scope>
    <source>
        <strain evidence="1">19PA01SH03</strain>
    </source>
</reference>
<organism evidence="1">
    <name type="scientific">bacterium 19PA01SH03</name>
    <dbReference type="NCBI Taxonomy" id="2920705"/>
    <lineage>
        <taxon>Bacteria</taxon>
    </lineage>
</organism>
<evidence type="ECO:0000313" key="1">
    <source>
        <dbReference type="EMBL" id="XAG22425.1"/>
    </source>
</evidence>
<protein>
    <submittedName>
        <fullName evidence="1">Uncharacterized protein</fullName>
    </submittedName>
</protein>
<sequence>MLKLEGKNAELMMELLKTWQLTDANGVEGDSLTLSIFSEDVDGIPEKGEKYKVYLGDVYRDEFQISKRSLSLSPRELRLILSVAPFSVTDDTEYRAKRSASWNDATIHEIVTDCVAPHGFSVFVHPKLQNIKIEHIDRTDESAPAFVRRLAKQFDAISKIIEDRYVIAPKGEARSASGKDIETITLSHLDVNHMVPSDFVNVEIDLDGRDEFNGVRASYLTTESGDRIEIRVGERPFKLVGRDYQSEAEAEQACNTELRRIQREGRKLTIAAPPNPLAFAEGIVVLDSSFPRAFQGECSIDSVTFTGRGRQPSSMIIQATALGSE</sequence>
<gene>
    <name evidence="1" type="ORF">MRN70_06385</name>
</gene>
<accession>A0AAU6SR40</accession>